<dbReference type="EMBL" id="GEEE01007299">
    <property type="protein sequence ID" value="JAP55926.1"/>
    <property type="molecule type" value="Transcribed_RNA"/>
</dbReference>
<protein>
    <submittedName>
        <fullName evidence="4">Protein hedgehog</fullName>
    </submittedName>
</protein>
<evidence type="ECO:0000313" key="4">
    <source>
        <dbReference type="EMBL" id="JAP55926.1"/>
    </source>
</evidence>
<sequence length="247" mass="27499">MTMLTAILRIIVALICTNIHVVNGCIKSSMHYRSQSRTNSRVFIPDEYLPMQKERSLDGSGPLEPQDYQLTIPSPKLVRVDNVNIQFENEEARWMTKGCRDRLLKLVAHVQNAWPGNEVALRVTRSWQKPPAAYQTQRPTTKTISNRSHPGLRHKQSLAAAAAAAAPPPATEGYPNVAFQNQRKRLSGYRESAGGVGDIDIDKSALAAARSGADVTMHRLRANFSAVDQYAGSQEQVLQQQQQQQQQ</sequence>
<name>A0A0X3Q9I5_SCHSO</name>
<gene>
    <name evidence="4" type="primary">HH</name>
    <name evidence="4" type="ORF">TR96082</name>
</gene>
<dbReference type="InterPro" id="IPR009045">
    <property type="entry name" value="Zn_M74/Hedgehog-like"/>
</dbReference>
<reference evidence="4" key="1">
    <citation type="submission" date="2016-01" db="EMBL/GenBank/DDBJ databases">
        <title>Reference transcriptome for the parasite Schistocephalus solidus: insights into the molecular evolution of parasitism.</title>
        <authorList>
            <person name="Hebert F.O."/>
            <person name="Grambauer S."/>
            <person name="Barber I."/>
            <person name="Landry C.R."/>
            <person name="Aubin-Horth N."/>
        </authorList>
    </citation>
    <scope>NUCLEOTIDE SEQUENCE</scope>
</reference>
<feature type="compositionally biased region" description="Polar residues" evidence="1">
    <location>
        <begin position="134"/>
        <end position="148"/>
    </location>
</feature>
<proteinExistence type="predicted"/>
<feature type="region of interest" description="Disordered" evidence="1">
    <location>
        <begin position="130"/>
        <end position="177"/>
    </location>
</feature>
<organism evidence="4">
    <name type="scientific">Schistocephalus solidus</name>
    <name type="common">Tapeworm</name>
    <dbReference type="NCBI Taxonomy" id="70667"/>
    <lineage>
        <taxon>Eukaryota</taxon>
        <taxon>Metazoa</taxon>
        <taxon>Spiralia</taxon>
        <taxon>Lophotrochozoa</taxon>
        <taxon>Platyhelminthes</taxon>
        <taxon>Cestoda</taxon>
        <taxon>Eucestoda</taxon>
        <taxon>Diphyllobothriidea</taxon>
        <taxon>Diphyllobothriidae</taxon>
        <taxon>Schistocephalus</taxon>
    </lineage>
</organism>
<accession>A0A0X3Q9I5</accession>
<feature type="chain" id="PRO_5007051535" evidence="2">
    <location>
        <begin position="25"/>
        <end position="247"/>
    </location>
</feature>
<dbReference type="Pfam" id="PF01085">
    <property type="entry name" value="HH_signal"/>
    <property type="match status" value="1"/>
</dbReference>
<keyword evidence="2" id="KW-0732">Signal</keyword>
<feature type="signal peptide" evidence="2">
    <location>
        <begin position="1"/>
        <end position="24"/>
    </location>
</feature>
<dbReference type="GO" id="GO:0007267">
    <property type="term" value="P:cell-cell signaling"/>
    <property type="evidence" value="ECO:0007669"/>
    <property type="project" value="InterPro"/>
</dbReference>
<feature type="domain" description="Hedgehog N-terminal signalling" evidence="3">
    <location>
        <begin position="37"/>
        <end position="129"/>
    </location>
</feature>
<dbReference type="Gene3D" id="3.30.1380.10">
    <property type="match status" value="1"/>
</dbReference>
<dbReference type="InterPro" id="IPR000320">
    <property type="entry name" value="Hedgehog_signalling_dom"/>
</dbReference>
<dbReference type="SUPFAM" id="SSF55166">
    <property type="entry name" value="Hedgehog/DD-peptidase"/>
    <property type="match status" value="1"/>
</dbReference>
<feature type="non-terminal residue" evidence="4">
    <location>
        <position position="247"/>
    </location>
</feature>
<evidence type="ECO:0000256" key="1">
    <source>
        <dbReference type="SAM" id="MobiDB-lite"/>
    </source>
</evidence>
<evidence type="ECO:0000256" key="2">
    <source>
        <dbReference type="SAM" id="SignalP"/>
    </source>
</evidence>
<evidence type="ECO:0000259" key="3">
    <source>
        <dbReference type="Pfam" id="PF01085"/>
    </source>
</evidence>
<dbReference type="AlphaFoldDB" id="A0A0X3Q9I5"/>